<dbReference type="EMBL" id="JACHMP010000001">
    <property type="protein sequence ID" value="MBB5818650.1"/>
    <property type="molecule type" value="Genomic_DNA"/>
</dbReference>
<dbReference type="Proteomes" id="UP000540685">
    <property type="component" value="Unassembled WGS sequence"/>
</dbReference>
<keyword evidence="3" id="KW-1185">Reference proteome</keyword>
<organism evidence="2 3">
    <name type="scientific">Streptosporangium becharense</name>
    <dbReference type="NCBI Taxonomy" id="1816182"/>
    <lineage>
        <taxon>Bacteria</taxon>
        <taxon>Bacillati</taxon>
        <taxon>Actinomycetota</taxon>
        <taxon>Actinomycetes</taxon>
        <taxon>Streptosporangiales</taxon>
        <taxon>Streptosporangiaceae</taxon>
        <taxon>Streptosporangium</taxon>
    </lineage>
</organism>
<gene>
    <name evidence="2" type="ORF">F4562_001712</name>
</gene>
<sequence length="67" mass="6697">MSEITLNTVPAFLGTRGCRRPGLPSPLPGNAGSGAVPVPGEGGGARRLRGAPLHAGRDGARRRAAAL</sequence>
<name>A0A7W9MFC7_9ACTN</name>
<accession>A0A7W9MFC7</accession>
<proteinExistence type="predicted"/>
<feature type="region of interest" description="Disordered" evidence="1">
    <location>
        <begin position="13"/>
        <end position="67"/>
    </location>
</feature>
<evidence type="ECO:0000256" key="1">
    <source>
        <dbReference type="SAM" id="MobiDB-lite"/>
    </source>
</evidence>
<dbReference type="AlphaFoldDB" id="A0A7W9MFC7"/>
<reference evidence="2 3" key="1">
    <citation type="submission" date="2020-08" db="EMBL/GenBank/DDBJ databases">
        <title>Sequencing the genomes of 1000 actinobacteria strains.</title>
        <authorList>
            <person name="Klenk H.-P."/>
        </authorList>
    </citation>
    <scope>NUCLEOTIDE SEQUENCE [LARGE SCALE GENOMIC DNA]</scope>
    <source>
        <strain evidence="2 3">DSM 46887</strain>
    </source>
</reference>
<comment type="caution">
    <text evidence="2">The sequence shown here is derived from an EMBL/GenBank/DDBJ whole genome shotgun (WGS) entry which is preliminary data.</text>
</comment>
<protein>
    <submittedName>
        <fullName evidence="2">Uncharacterized protein</fullName>
    </submittedName>
</protein>
<evidence type="ECO:0000313" key="3">
    <source>
        <dbReference type="Proteomes" id="UP000540685"/>
    </source>
</evidence>
<evidence type="ECO:0000313" key="2">
    <source>
        <dbReference type="EMBL" id="MBB5818650.1"/>
    </source>
</evidence>